<dbReference type="InterPro" id="IPR016181">
    <property type="entry name" value="Acyl_CoA_acyltransferase"/>
</dbReference>
<dbReference type="EMBL" id="JAUBYV010000001">
    <property type="protein sequence ID" value="KAK2629792.1"/>
    <property type="molecule type" value="Genomic_DNA"/>
</dbReference>
<evidence type="ECO:0000313" key="4">
    <source>
        <dbReference type="Proteomes" id="UP001285354"/>
    </source>
</evidence>
<dbReference type="AlphaFoldDB" id="A0AAD9WFI1"/>
<evidence type="ECO:0000313" key="3">
    <source>
        <dbReference type="EMBL" id="KAK2629792.1"/>
    </source>
</evidence>
<sequence>MPPIDALSPLATPLPTPRPLSHIPPLTITPLTTDAAKVAALRLVADSIAQQRQLAAQAVFLHPLALVAWVALLAALSSDLYSGTWGLRGTTATGATIACLAGVHGLSRRYLKLAAGLNGDFVRNAAEGEEDLILGSWYGEELIGALVLRLERRGRRARGGRGVIRAWTVGSHHRGKGVGTALLEQAVRWTRTRLGRESRVGFAAGHAHSAMVLPRVFTGGFRRREMLAGRMLQDVAARIPRTRTRRR</sequence>
<gene>
    <name evidence="3" type="ORF">QTJ16_000612</name>
</gene>
<comment type="caution">
    <text evidence="3">The sequence shown here is derived from an EMBL/GenBank/DDBJ whole genome shotgun (WGS) entry which is preliminary data.</text>
</comment>
<dbReference type="Pfam" id="PF00583">
    <property type="entry name" value="Acetyltransf_1"/>
    <property type="match status" value="1"/>
</dbReference>
<organism evidence="3 4">
    <name type="scientific">Diplocarpon rosae</name>
    <dbReference type="NCBI Taxonomy" id="946125"/>
    <lineage>
        <taxon>Eukaryota</taxon>
        <taxon>Fungi</taxon>
        <taxon>Dikarya</taxon>
        <taxon>Ascomycota</taxon>
        <taxon>Pezizomycotina</taxon>
        <taxon>Leotiomycetes</taxon>
        <taxon>Helotiales</taxon>
        <taxon>Drepanopezizaceae</taxon>
        <taxon>Diplocarpon</taxon>
    </lineage>
</organism>
<dbReference type="CDD" id="cd04301">
    <property type="entry name" value="NAT_SF"/>
    <property type="match status" value="1"/>
</dbReference>
<keyword evidence="1" id="KW-1133">Transmembrane helix</keyword>
<keyword evidence="4" id="KW-1185">Reference proteome</keyword>
<keyword evidence="1" id="KW-0812">Transmembrane</keyword>
<feature type="domain" description="N-acetyltransferase" evidence="2">
    <location>
        <begin position="90"/>
        <end position="242"/>
    </location>
</feature>
<evidence type="ECO:0000256" key="1">
    <source>
        <dbReference type="SAM" id="Phobius"/>
    </source>
</evidence>
<name>A0AAD9WFI1_9HELO</name>
<dbReference type="SUPFAM" id="SSF55729">
    <property type="entry name" value="Acyl-CoA N-acyltransferases (Nat)"/>
    <property type="match status" value="1"/>
</dbReference>
<proteinExistence type="predicted"/>
<dbReference type="Proteomes" id="UP001285354">
    <property type="component" value="Unassembled WGS sequence"/>
</dbReference>
<dbReference type="GO" id="GO:0016747">
    <property type="term" value="F:acyltransferase activity, transferring groups other than amino-acyl groups"/>
    <property type="evidence" value="ECO:0007669"/>
    <property type="project" value="InterPro"/>
</dbReference>
<dbReference type="Gene3D" id="3.40.630.30">
    <property type="match status" value="1"/>
</dbReference>
<reference evidence="3" key="1">
    <citation type="submission" date="2023-06" db="EMBL/GenBank/DDBJ databases">
        <title>Draft genome of Marssonina rosae.</title>
        <authorList>
            <person name="Cheng Q."/>
        </authorList>
    </citation>
    <scope>NUCLEOTIDE SEQUENCE</scope>
    <source>
        <strain evidence="3">R4</strain>
    </source>
</reference>
<feature type="transmembrane region" description="Helical" evidence="1">
    <location>
        <begin position="83"/>
        <end position="103"/>
    </location>
</feature>
<accession>A0AAD9WFI1</accession>
<feature type="transmembrane region" description="Helical" evidence="1">
    <location>
        <begin position="58"/>
        <end position="77"/>
    </location>
</feature>
<protein>
    <recommendedName>
        <fullName evidence="2">N-acetyltransferase domain-containing protein</fullName>
    </recommendedName>
</protein>
<dbReference type="InterPro" id="IPR000182">
    <property type="entry name" value="GNAT_dom"/>
</dbReference>
<dbReference type="PROSITE" id="PS51186">
    <property type="entry name" value="GNAT"/>
    <property type="match status" value="1"/>
</dbReference>
<keyword evidence="1" id="KW-0472">Membrane</keyword>
<evidence type="ECO:0000259" key="2">
    <source>
        <dbReference type="PROSITE" id="PS51186"/>
    </source>
</evidence>